<reference evidence="1" key="3">
    <citation type="submission" date="2018-07" db="EMBL/GenBank/DDBJ databases">
        <title>WGS assembly of Glycine max.</title>
        <authorList>
            <person name="Schmutz J."/>
            <person name="Cannon S."/>
            <person name="Schlueter J."/>
            <person name="Ma J."/>
            <person name="Mitros T."/>
            <person name="Nelson W."/>
            <person name="Hyten D."/>
            <person name="Song Q."/>
            <person name="Thelen J."/>
            <person name="Cheng J."/>
            <person name="Xu D."/>
            <person name="Hellsten U."/>
            <person name="May G."/>
            <person name="Yu Y."/>
            <person name="Sakurai T."/>
            <person name="Umezawa T."/>
            <person name="Bhattacharyya M."/>
            <person name="Sandhu D."/>
            <person name="Valliyodan B."/>
            <person name="Lindquist E."/>
            <person name="Peto M."/>
            <person name="Grant D."/>
            <person name="Shu S."/>
            <person name="Goodstein D."/>
            <person name="Barry K."/>
            <person name="Futrell-Griggs M."/>
            <person name="Abernathy B."/>
            <person name="Du J."/>
            <person name="Tian Z."/>
            <person name="Zhu L."/>
            <person name="Gill N."/>
            <person name="Joshi T."/>
            <person name="Libault M."/>
            <person name="Sethuraman A."/>
            <person name="Zhang X."/>
            <person name="Shinozaki K."/>
            <person name="Nguyen H."/>
            <person name="Wing R."/>
            <person name="Cregan P."/>
            <person name="Specht J."/>
            <person name="Grimwood J."/>
            <person name="Rokhsar D."/>
            <person name="Stacey G."/>
            <person name="Shoemaker R."/>
            <person name="Jackson S."/>
        </authorList>
    </citation>
    <scope>NUCLEOTIDE SEQUENCE</scope>
    <source>
        <tissue evidence="1">Callus</tissue>
    </source>
</reference>
<dbReference type="InParanoid" id="A0A0R0KJ18"/>
<dbReference type="AlphaFoldDB" id="A0A0R0KJ18"/>
<organism evidence="1">
    <name type="scientific">Glycine max</name>
    <name type="common">Soybean</name>
    <name type="synonym">Glycine hispida</name>
    <dbReference type="NCBI Taxonomy" id="3847"/>
    <lineage>
        <taxon>Eukaryota</taxon>
        <taxon>Viridiplantae</taxon>
        <taxon>Streptophyta</taxon>
        <taxon>Embryophyta</taxon>
        <taxon>Tracheophyta</taxon>
        <taxon>Spermatophyta</taxon>
        <taxon>Magnoliopsida</taxon>
        <taxon>eudicotyledons</taxon>
        <taxon>Gunneridae</taxon>
        <taxon>Pentapetalae</taxon>
        <taxon>rosids</taxon>
        <taxon>fabids</taxon>
        <taxon>Fabales</taxon>
        <taxon>Fabaceae</taxon>
        <taxon>Papilionoideae</taxon>
        <taxon>50 kb inversion clade</taxon>
        <taxon>NPAAA clade</taxon>
        <taxon>indigoferoid/millettioid clade</taxon>
        <taxon>Phaseoleae</taxon>
        <taxon>Glycine</taxon>
        <taxon>Glycine subgen. Soja</taxon>
    </lineage>
</organism>
<evidence type="ECO:0000313" key="2">
    <source>
        <dbReference type="EnsemblPlants" id="KRH63652"/>
    </source>
</evidence>
<dbReference type="EMBL" id="CM000837">
    <property type="protein sequence ID" value="KRH63652.1"/>
    <property type="molecule type" value="Genomic_DNA"/>
</dbReference>
<sequence length="72" mass="8098">MLTDPIHSTTFSNIISKENVGEGKKTYHFHGNHTILSHKILLVTFVGPSCSIPMERTSRRTMVDSTKKKLSI</sequence>
<evidence type="ECO:0000313" key="1">
    <source>
        <dbReference type="EMBL" id="KRH63652.1"/>
    </source>
</evidence>
<dbReference type="EnsemblPlants" id="KRH63652">
    <property type="protein sequence ID" value="KRH63652"/>
    <property type="gene ID" value="GLYMA_04G189400"/>
</dbReference>
<accession>A0A0R0KJ18</accession>
<reference evidence="1 2" key="1">
    <citation type="journal article" date="2010" name="Nature">
        <title>Genome sequence of the palaeopolyploid soybean.</title>
        <authorList>
            <person name="Schmutz J."/>
            <person name="Cannon S.B."/>
            <person name="Schlueter J."/>
            <person name="Ma J."/>
            <person name="Mitros T."/>
            <person name="Nelson W."/>
            <person name="Hyten D.L."/>
            <person name="Song Q."/>
            <person name="Thelen J.J."/>
            <person name="Cheng J."/>
            <person name="Xu D."/>
            <person name="Hellsten U."/>
            <person name="May G.D."/>
            <person name="Yu Y."/>
            <person name="Sakurai T."/>
            <person name="Umezawa T."/>
            <person name="Bhattacharyya M.K."/>
            <person name="Sandhu D."/>
            <person name="Valliyodan B."/>
            <person name="Lindquist E."/>
            <person name="Peto M."/>
            <person name="Grant D."/>
            <person name="Shu S."/>
            <person name="Goodstein D."/>
            <person name="Barry K."/>
            <person name="Futrell-Griggs M."/>
            <person name="Abernathy B."/>
            <person name="Du J."/>
            <person name="Tian Z."/>
            <person name="Zhu L."/>
            <person name="Gill N."/>
            <person name="Joshi T."/>
            <person name="Libault M."/>
            <person name="Sethuraman A."/>
            <person name="Zhang X.-C."/>
            <person name="Shinozaki K."/>
            <person name="Nguyen H.T."/>
            <person name="Wing R.A."/>
            <person name="Cregan P."/>
            <person name="Specht J."/>
            <person name="Grimwood J."/>
            <person name="Rokhsar D."/>
            <person name="Stacey G."/>
            <person name="Shoemaker R.C."/>
            <person name="Jackson S.A."/>
        </authorList>
    </citation>
    <scope>NUCLEOTIDE SEQUENCE [LARGE SCALE GENOMIC DNA]</scope>
    <source>
        <strain evidence="2">cv. Williams 82</strain>
        <tissue evidence="1">Callus</tissue>
    </source>
</reference>
<protein>
    <submittedName>
        <fullName evidence="1 2">Uncharacterized protein</fullName>
    </submittedName>
</protein>
<reference evidence="2" key="2">
    <citation type="submission" date="2018-02" db="UniProtKB">
        <authorList>
            <consortium name="EnsemblPlants"/>
        </authorList>
    </citation>
    <scope>IDENTIFICATION</scope>
    <source>
        <strain evidence="2">Williams 82</strain>
    </source>
</reference>
<dbReference type="Proteomes" id="UP000008827">
    <property type="component" value="Chromosome 4"/>
</dbReference>
<keyword evidence="3" id="KW-1185">Reference proteome</keyword>
<name>A0A0R0KJ18_SOYBN</name>
<proteinExistence type="predicted"/>
<evidence type="ECO:0000313" key="3">
    <source>
        <dbReference type="Proteomes" id="UP000008827"/>
    </source>
</evidence>
<gene>
    <name evidence="1" type="ORF">GLYMA_04G189400</name>
</gene>
<dbReference type="Gramene" id="KRH63652">
    <property type="protein sequence ID" value="KRH63652"/>
    <property type="gene ID" value="GLYMA_04G189400"/>
</dbReference>